<reference evidence="1" key="1">
    <citation type="submission" date="2024-07" db="EMBL/GenBank/DDBJ databases">
        <authorList>
            <person name="Yu S.T."/>
        </authorList>
    </citation>
    <scope>NUCLEOTIDE SEQUENCE</scope>
    <source>
        <strain evidence="1">R28</strain>
    </source>
</reference>
<organism evidence="1">
    <name type="scientific">Streptomyces sp. R28</name>
    <dbReference type="NCBI Taxonomy" id="3238628"/>
    <lineage>
        <taxon>Bacteria</taxon>
        <taxon>Bacillati</taxon>
        <taxon>Actinomycetota</taxon>
        <taxon>Actinomycetes</taxon>
        <taxon>Kitasatosporales</taxon>
        <taxon>Streptomycetaceae</taxon>
        <taxon>Streptomyces</taxon>
    </lineage>
</organism>
<accession>A0AB39PU12</accession>
<protein>
    <submittedName>
        <fullName evidence="1">Uncharacterized protein</fullName>
    </submittedName>
</protein>
<dbReference type="EMBL" id="CP163439">
    <property type="protein sequence ID" value="XDQ34468.1"/>
    <property type="molecule type" value="Genomic_DNA"/>
</dbReference>
<dbReference type="AlphaFoldDB" id="A0AB39PU12"/>
<evidence type="ECO:0000313" key="1">
    <source>
        <dbReference type="EMBL" id="XDQ34468.1"/>
    </source>
</evidence>
<name>A0AB39PU12_9ACTN</name>
<proteinExistence type="predicted"/>
<gene>
    <name evidence="1" type="ORF">AB5J49_14570</name>
</gene>
<sequence length="48" mass="4722">MTGLERLQPLLLAGASQAGRVARALAVRVSAAVSPAAEPGVVVAVTPV</sequence>
<dbReference type="RefSeq" id="WP_369169061.1">
    <property type="nucleotide sequence ID" value="NZ_CP163439.1"/>
</dbReference>